<sequence length="177" mass="19837">MAKTKAEVIPLNEREISTGELAAIVGKSARWIRQLTSDGTLKQVARGKYILGDSIKTYVEYSSGGKENDGKPRLVDHKTEHERIKMEMAQLDLDEMRGNLHTTEDVQEAWGDLIVEFRKRLSALPTRLSSELSYLTDPKEIRLLMSEEITSALLNLSDYDPLNGGDRNDEGAEEADS</sequence>
<evidence type="ECO:0000313" key="3">
    <source>
        <dbReference type="Proteomes" id="UP000077134"/>
    </source>
</evidence>
<protein>
    <submittedName>
        <fullName evidence="2">Uncharacterized protein</fullName>
    </submittedName>
</protein>
<organism evidence="2 3">
    <name type="scientific">Paenibacillus crassostreae</name>
    <dbReference type="NCBI Taxonomy" id="1763538"/>
    <lineage>
        <taxon>Bacteria</taxon>
        <taxon>Bacillati</taxon>
        <taxon>Bacillota</taxon>
        <taxon>Bacilli</taxon>
        <taxon>Bacillales</taxon>
        <taxon>Paenibacillaceae</taxon>
        <taxon>Paenibacillus</taxon>
    </lineage>
</organism>
<dbReference type="KEGG" id="pcx:LPB68_05010"/>
<comment type="caution">
    <text evidence="2">The sequence shown here is derived from an EMBL/GenBank/DDBJ whole genome shotgun (WGS) entry which is preliminary data.</text>
</comment>
<evidence type="ECO:0000256" key="1">
    <source>
        <dbReference type="SAM" id="MobiDB-lite"/>
    </source>
</evidence>
<evidence type="ECO:0000313" key="2">
    <source>
        <dbReference type="EMBL" id="OAB72786.1"/>
    </source>
</evidence>
<dbReference type="STRING" id="1763538.LPB68_05010"/>
<accession>A0A167C4Y2</accession>
<proteinExistence type="predicted"/>
<feature type="region of interest" description="Disordered" evidence="1">
    <location>
        <begin position="157"/>
        <end position="177"/>
    </location>
</feature>
<dbReference type="EMBL" id="LSFN01000032">
    <property type="protein sequence ID" value="OAB72786.1"/>
    <property type="molecule type" value="Genomic_DNA"/>
</dbReference>
<keyword evidence="3" id="KW-1185">Reference proteome</keyword>
<dbReference type="OrthoDB" id="1908546at2"/>
<dbReference type="AlphaFoldDB" id="A0A167C4Y2"/>
<dbReference type="Proteomes" id="UP000077134">
    <property type="component" value="Unassembled WGS sequence"/>
</dbReference>
<gene>
    <name evidence="2" type="ORF">PNBC_15240</name>
</gene>
<name>A0A167C4Y2_9BACL</name>
<dbReference type="RefSeq" id="WP_068659601.1">
    <property type="nucleotide sequence ID" value="NZ_CP017770.1"/>
</dbReference>
<reference evidence="2 3" key="1">
    <citation type="submission" date="2016-02" db="EMBL/GenBank/DDBJ databases">
        <title>Paenibacillus sp. LPB0068, isolated from Crassostrea gigas.</title>
        <authorList>
            <person name="Shin S.-K."/>
            <person name="Yi H."/>
        </authorList>
    </citation>
    <scope>NUCLEOTIDE SEQUENCE [LARGE SCALE GENOMIC DNA]</scope>
    <source>
        <strain evidence="2 3">LPB0068</strain>
    </source>
</reference>